<dbReference type="InterPro" id="IPR046335">
    <property type="entry name" value="LacI/GalR-like_sensor"/>
</dbReference>
<protein>
    <submittedName>
        <fullName evidence="6">Uncharacterized protein</fullName>
    </submittedName>
</protein>
<dbReference type="PANTHER" id="PTHR30146">
    <property type="entry name" value="LACI-RELATED TRANSCRIPTIONAL REPRESSOR"/>
    <property type="match status" value="1"/>
</dbReference>
<dbReference type="PROSITE" id="PS50932">
    <property type="entry name" value="HTH_LACI_2"/>
    <property type="match status" value="1"/>
</dbReference>
<evidence type="ECO:0000256" key="3">
    <source>
        <dbReference type="ARBA" id="ARBA00023163"/>
    </source>
</evidence>
<evidence type="ECO:0000313" key="6">
    <source>
        <dbReference type="EMBL" id="OJG20292.1"/>
    </source>
</evidence>
<reference evidence="6 7" key="1">
    <citation type="submission" date="2014-12" db="EMBL/GenBank/DDBJ databases">
        <title>Draft genome sequences of 29 type strains of Enterococci.</title>
        <authorList>
            <person name="Zhong Z."/>
            <person name="Sun Z."/>
            <person name="Liu W."/>
            <person name="Zhang W."/>
            <person name="Zhang H."/>
        </authorList>
    </citation>
    <scope>NUCLEOTIDE SEQUENCE [LARGE SCALE GENOMIC DNA]</scope>
    <source>
        <strain evidence="6 7">DSM 17029</strain>
    </source>
</reference>
<accession>A0A1L8RKT0</accession>
<dbReference type="InterPro" id="IPR010982">
    <property type="entry name" value="Lambda_DNA-bd_dom_sf"/>
</dbReference>
<dbReference type="GO" id="GO:0003700">
    <property type="term" value="F:DNA-binding transcription factor activity"/>
    <property type="evidence" value="ECO:0007669"/>
    <property type="project" value="TreeGrafter"/>
</dbReference>
<keyword evidence="3" id="KW-0804">Transcription</keyword>
<keyword evidence="2" id="KW-0238">DNA-binding</keyword>
<dbReference type="SMART" id="SM00354">
    <property type="entry name" value="HTH_LACI"/>
    <property type="match status" value="1"/>
</dbReference>
<gene>
    <name evidence="6" type="ORF">RU97_GL000525</name>
</gene>
<dbReference type="SUPFAM" id="SSF53822">
    <property type="entry name" value="Periplasmic binding protein-like I"/>
    <property type="match status" value="1"/>
</dbReference>
<keyword evidence="1" id="KW-0805">Transcription regulation</keyword>
<evidence type="ECO:0000259" key="5">
    <source>
        <dbReference type="PROSITE" id="PS50943"/>
    </source>
</evidence>
<proteinExistence type="predicted"/>
<evidence type="ECO:0000313" key="7">
    <source>
        <dbReference type="Proteomes" id="UP000181884"/>
    </source>
</evidence>
<dbReference type="STRING" id="214095.RU97_GL000525"/>
<dbReference type="Proteomes" id="UP000181884">
    <property type="component" value="Unassembled WGS sequence"/>
</dbReference>
<dbReference type="PANTHER" id="PTHR30146:SF109">
    <property type="entry name" value="HTH-TYPE TRANSCRIPTIONAL REGULATOR GALS"/>
    <property type="match status" value="1"/>
</dbReference>
<dbReference type="Pfam" id="PF13377">
    <property type="entry name" value="Peripla_BP_3"/>
    <property type="match status" value="1"/>
</dbReference>
<dbReference type="SUPFAM" id="SSF47413">
    <property type="entry name" value="lambda repressor-like DNA-binding domains"/>
    <property type="match status" value="1"/>
</dbReference>
<keyword evidence="7" id="KW-1185">Reference proteome</keyword>
<evidence type="ECO:0000256" key="2">
    <source>
        <dbReference type="ARBA" id="ARBA00023125"/>
    </source>
</evidence>
<dbReference type="CDD" id="cd01392">
    <property type="entry name" value="HTH_LacI"/>
    <property type="match status" value="1"/>
</dbReference>
<feature type="domain" description="HTH cro/C1-type" evidence="5">
    <location>
        <begin position="3"/>
        <end position="45"/>
    </location>
</feature>
<dbReference type="RefSeq" id="WP_067392630.1">
    <property type="nucleotide sequence ID" value="NZ_JXKH01000001.1"/>
</dbReference>
<dbReference type="Gene3D" id="1.10.260.40">
    <property type="entry name" value="lambda repressor-like DNA-binding domains"/>
    <property type="match status" value="1"/>
</dbReference>
<sequence>MATIQEVAQHAGVSVGSVSNYLNGQKLRAQNAEKIKQAIEELGYQENFFAKSLKANHSMTLGLLVHNLQSQFSAGVVGAIEKVCDEHDYGLLITSHNGDPVRAQAKVAFLESRGVDGLITFETEDHWLTTKKNVGVSIVNPAQQLFPSVLTNERESVAQVITKMIAVGHRKIGIIASPQSDYTAQERLKGYYDAMAQAELPVASKWVGFGDYSRQSGFQEMTKLLAAGVTAVFVCNYNMSLGALRAIREADIPIGTELSYASFGYFDASELFTPKLTIIRQPLNEMGRQATLMVLAQLKGEQPVTVTLQNDILWQESIQPI</sequence>
<dbReference type="GO" id="GO:0000976">
    <property type="term" value="F:transcription cis-regulatory region binding"/>
    <property type="evidence" value="ECO:0007669"/>
    <property type="project" value="TreeGrafter"/>
</dbReference>
<dbReference type="EMBL" id="JXKH01000001">
    <property type="protein sequence ID" value="OJG20292.1"/>
    <property type="molecule type" value="Genomic_DNA"/>
</dbReference>
<comment type="caution">
    <text evidence="6">The sequence shown here is derived from an EMBL/GenBank/DDBJ whole genome shotgun (WGS) entry which is preliminary data.</text>
</comment>
<evidence type="ECO:0000256" key="1">
    <source>
        <dbReference type="ARBA" id="ARBA00023015"/>
    </source>
</evidence>
<dbReference type="AlphaFoldDB" id="A0A1L8RKT0"/>
<dbReference type="InterPro" id="IPR001387">
    <property type="entry name" value="Cro/C1-type_HTH"/>
</dbReference>
<dbReference type="Gene3D" id="3.40.50.2300">
    <property type="match status" value="2"/>
</dbReference>
<organism evidence="6 7">
    <name type="scientific">Enterococcus canis</name>
    <dbReference type="NCBI Taxonomy" id="214095"/>
    <lineage>
        <taxon>Bacteria</taxon>
        <taxon>Bacillati</taxon>
        <taxon>Bacillota</taxon>
        <taxon>Bacilli</taxon>
        <taxon>Lactobacillales</taxon>
        <taxon>Enterococcaceae</taxon>
        <taxon>Enterococcus</taxon>
    </lineage>
</organism>
<dbReference type="Pfam" id="PF00356">
    <property type="entry name" value="LacI"/>
    <property type="match status" value="1"/>
</dbReference>
<dbReference type="PROSITE" id="PS50943">
    <property type="entry name" value="HTH_CROC1"/>
    <property type="match status" value="1"/>
</dbReference>
<dbReference type="InterPro" id="IPR000843">
    <property type="entry name" value="HTH_LacI"/>
</dbReference>
<evidence type="ECO:0000259" key="4">
    <source>
        <dbReference type="PROSITE" id="PS50932"/>
    </source>
</evidence>
<dbReference type="InterPro" id="IPR028082">
    <property type="entry name" value="Peripla_BP_I"/>
</dbReference>
<feature type="domain" description="HTH lacI-type" evidence="4">
    <location>
        <begin position="2"/>
        <end position="55"/>
    </location>
</feature>
<name>A0A1L8RKT0_9ENTE</name>
<dbReference type="CDD" id="cd06267">
    <property type="entry name" value="PBP1_LacI_sugar_binding-like"/>
    <property type="match status" value="1"/>
</dbReference>